<dbReference type="EMBL" id="JBHSQB010000004">
    <property type="protein sequence ID" value="MFC6095871.1"/>
    <property type="molecule type" value="Genomic_DNA"/>
</dbReference>
<sequence>MIDKLGKTKVILVEDDAEDIEFFMECLEDLPYEAEVTTYRNGQEFVDGMIANRTNLPDLVFLDLNMPVKNGVQALKELRALPDFKNIPVVAIYSTSISEKDHAETFLHGADAFISKPNDYKDLKRLIRQIFEIDWKNRNTDKKNFIITPL</sequence>
<dbReference type="Pfam" id="PF00072">
    <property type="entry name" value="Response_reg"/>
    <property type="match status" value="1"/>
</dbReference>
<protein>
    <submittedName>
        <fullName evidence="3">Response regulator</fullName>
    </submittedName>
</protein>
<keyword evidence="1" id="KW-0597">Phosphoprotein</keyword>
<evidence type="ECO:0000313" key="4">
    <source>
        <dbReference type="Proteomes" id="UP001596287"/>
    </source>
</evidence>
<gene>
    <name evidence="3" type="ORF">ACFPVY_04365</name>
</gene>
<accession>A0ABW1PJU3</accession>
<keyword evidence="4" id="KW-1185">Reference proteome</keyword>
<organism evidence="3 4">
    <name type="scientific">Flavobacterium qiangtangense</name>
    <dbReference type="NCBI Taxonomy" id="1442595"/>
    <lineage>
        <taxon>Bacteria</taxon>
        <taxon>Pseudomonadati</taxon>
        <taxon>Bacteroidota</taxon>
        <taxon>Flavobacteriia</taxon>
        <taxon>Flavobacteriales</taxon>
        <taxon>Flavobacteriaceae</taxon>
        <taxon>Flavobacterium</taxon>
    </lineage>
</organism>
<proteinExistence type="predicted"/>
<dbReference type="PANTHER" id="PTHR44520:SF2">
    <property type="entry name" value="RESPONSE REGULATOR RCP1"/>
    <property type="match status" value="1"/>
</dbReference>
<evidence type="ECO:0000259" key="2">
    <source>
        <dbReference type="PROSITE" id="PS50110"/>
    </source>
</evidence>
<dbReference type="InterPro" id="IPR001789">
    <property type="entry name" value="Sig_transdc_resp-reg_receiver"/>
</dbReference>
<evidence type="ECO:0000313" key="3">
    <source>
        <dbReference type="EMBL" id="MFC6095871.1"/>
    </source>
</evidence>
<name>A0ABW1PJU3_9FLAO</name>
<dbReference type="SMART" id="SM00448">
    <property type="entry name" value="REC"/>
    <property type="match status" value="1"/>
</dbReference>
<reference evidence="4" key="1">
    <citation type="journal article" date="2019" name="Int. J. Syst. Evol. Microbiol.">
        <title>The Global Catalogue of Microorganisms (GCM) 10K type strain sequencing project: providing services to taxonomists for standard genome sequencing and annotation.</title>
        <authorList>
            <consortium name="The Broad Institute Genomics Platform"/>
            <consortium name="The Broad Institute Genome Sequencing Center for Infectious Disease"/>
            <person name="Wu L."/>
            <person name="Ma J."/>
        </authorList>
    </citation>
    <scope>NUCLEOTIDE SEQUENCE [LARGE SCALE GENOMIC DNA]</scope>
    <source>
        <strain evidence="4">CCUG 49679</strain>
    </source>
</reference>
<dbReference type="PANTHER" id="PTHR44520">
    <property type="entry name" value="RESPONSE REGULATOR RCP1-RELATED"/>
    <property type="match status" value="1"/>
</dbReference>
<evidence type="ECO:0000256" key="1">
    <source>
        <dbReference type="PROSITE-ProRule" id="PRU00169"/>
    </source>
</evidence>
<dbReference type="Proteomes" id="UP001596287">
    <property type="component" value="Unassembled WGS sequence"/>
</dbReference>
<dbReference type="PROSITE" id="PS50110">
    <property type="entry name" value="RESPONSE_REGULATORY"/>
    <property type="match status" value="1"/>
</dbReference>
<comment type="caution">
    <text evidence="3">The sequence shown here is derived from an EMBL/GenBank/DDBJ whole genome shotgun (WGS) entry which is preliminary data.</text>
</comment>
<feature type="modified residue" description="4-aspartylphosphate" evidence="1">
    <location>
        <position position="63"/>
    </location>
</feature>
<dbReference type="InterPro" id="IPR052893">
    <property type="entry name" value="TCS_response_regulator"/>
</dbReference>
<dbReference type="InterPro" id="IPR011006">
    <property type="entry name" value="CheY-like_superfamily"/>
</dbReference>
<dbReference type="Gene3D" id="3.40.50.2300">
    <property type="match status" value="1"/>
</dbReference>
<feature type="domain" description="Response regulatory" evidence="2">
    <location>
        <begin position="9"/>
        <end position="131"/>
    </location>
</feature>
<dbReference type="RefSeq" id="WP_379790553.1">
    <property type="nucleotide sequence ID" value="NZ_JBHSQB010000004.1"/>
</dbReference>
<dbReference type="SUPFAM" id="SSF52172">
    <property type="entry name" value="CheY-like"/>
    <property type="match status" value="1"/>
</dbReference>